<dbReference type="AlphaFoldDB" id="N6Y1A2"/>
<sequence>MSTAFESIKRGLQEAIEHAEGHPAPGARIHPRARWM</sequence>
<evidence type="ECO:0000313" key="3">
    <source>
        <dbReference type="Proteomes" id="UP000013042"/>
    </source>
</evidence>
<reference evidence="2 3" key="1">
    <citation type="submission" date="2012-09" db="EMBL/GenBank/DDBJ databases">
        <title>Draft Genome Sequences of 6 Strains from Genus Thauera.</title>
        <authorList>
            <person name="Liu B."/>
            <person name="Shapleigh J.P."/>
            <person name="Frostegard A.H."/>
        </authorList>
    </citation>
    <scope>NUCLEOTIDE SEQUENCE [LARGE SCALE GENOMIC DNA]</scope>
    <source>
        <strain evidence="2 3">S2</strain>
    </source>
</reference>
<protein>
    <submittedName>
        <fullName evidence="2">Uncharacterized protein</fullName>
    </submittedName>
</protein>
<comment type="caution">
    <text evidence="2">The sequence shown here is derived from an EMBL/GenBank/DDBJ whole genome shotgun (WGS) entry which is preliminary data.</text>
</comment>
<gene>
    <name evidence="2" type="ORF">C665_03582</name>
</gene>
<accession>N6Y1A2</accession>
<organism evidence="2 3">
    <name type="scientific">Thauera aminoaromatica S2</name>
    <dbReference type="NCBI Taxonomy" id="1234381"/>
    <lineage>
        <taxon>Bacteria</taxon>
        <taxon>Pseudomonadati</taxon>
        <taxon>Pseudomonadota</taxon>
        <taxon>Betaproteobacteria</taxon>
        <taxon>Rhodocyclales</taxon>
        <taxon>Zoogloeaceae</taxon>
        <taxon>Thauera</taxon>
    </lineage>
</organism>
<name>N6Y1A2_THASP</name>
<dbReference type="EMBL" id="AMXD01000011">
    <property type="protein sequence ID" value="ENO87941.1"/>
    <property type="molecule type" value="Genomic_DNA"/>
</dbReference>
<evidence type="ECO:0000313" key="2">
    <source>
        <dbReference type="EMBL" id="ENO87941.1"/>
    </source>
</evidence>
<dbReference type="Proteomes" id="UP000013042">
    <property type="component" value="Unassembled WGS sequence"/>
</dbReference>
<evidence type="ECO:0000256" key="1">
    <source>
        <dbReference type="SAM" id="MobiDB-lite"/>
    </source>
</evidence>
<feature type="region of interest" description="Disordered" evidence="1">
    <location>
        <begin position="15"/>
        <end position="36"/>
    </location>
</feature>
<proteinExistence type="predicted"/>